<dbReference type="RefSeq" id="WP_275278589.1">
    <property type="nucleotide sequence ID" value="NZ_CP119108.1"/>
</dbReference>
<dbReference type="EMBL" id="CP119108">
    <property type="protein sequence ID" value="WEG09265.1"/>
    <property type="molecule type" value="Genomic_DNA"/>
</dbReference>
<dbReference type="Proteomes" id="UP001214553">
    <property type="component" value="Chromosome"/>
</dbReference>
<evidence type="ECO:0000313" key="2">
    <source>
        <dbReference type="EMBL" id="WEG09265.1"/>
    </source>
</evidence>
<evidence type="ECO:0000313" key="3">
    <source>
        <dbReference type="Proteomes" id="UP001214553"/>
    </source>
</evidence>
<evidence type="ECO:0000256" key="1">
    <source>
        <dbReference type="SAM" id="Phobius"/>
    </source>
</evidence>
<feature type="transmembrane region" description="Helical" evidence="1">
    <location>
        <begin position="6"/>
        <end position="28"/>
    </location>
</feature>
<protein>
    <submittedName>
        <fullName evidence="2">Uncharacterized protein</fullName>
    </submittedName>
</protein>
<gene>
    <name evidence="2" type="ORF">PU630_01510</name>
</gene>
<accession>A0ABY8BYI6</accession>
<proteinExistence type="predicted"/>
<keyword evidence="1" id="KW-0812">Transmembrane</keyword>
<sequence>MHIWHIATHASSMAIMTAGVMPFIRIMLRIMVLHMSAQFMHSGAQSIISIAQIVHACSHAEQASIHACIAVMSIDSMPGIDALLMASIIIASIPVPPSASMWRAGAARLSPG</sequence>
<keyword evidence="1" id="KW-1133">Transmembrane helix</keyword>
<reference evidence="2 3" key="1">
    <citation type="submission" date="2023-03" db="EMBL/GenBank/DDBJ databases">
        <title>Genome sequence of Microbacterium sp. KACC 23027.</title>
        <authorList>
            <person name="Kim S."/>
            <person name="Heo J."/>
            <person name="Kwon S.-W."/>
        </authorList>
    </citation>
    <scope>NUCLEOTIDE SEQUENCE [LARGE SCALE GENOMIC DNA]</scope>
    <source>
        <strain evidence="2 3">KACC 23027</strain>
    </source>
</reference>
<name>A0ABY8BYI6_9MICO</name>
<keyword evidence="1" id="KW-0472">Membrane</keyword>
<organism evidence="2 3">
    <name type="scientific">Microbacterium horticulturae</name>
    <dbReference type="NCBI Taxonomy" id="3028316"/>
    <lineage>
        <taxon>Bacteria</taxon>
        <taxon>Bacillati</taxon>
        <taxon>Actinomycetota</taxon>
        <taxon>Actinomycetes</taxon>
        <taxon>Micrococcales</taxon>
        <taxon>Microbacteriaceae</taxon>
        <taxon>Microbacterium</taxon>
    </lineage>
</organism>
<keyword evidence="3" id="KW-1185">Reference proteome</keyword>